<sequence>MAKRAQIIPPRADLKKKAVNLSKGFDMRLTPEVVRKLEEVVHKSRDTFTADIAEKLVTMRRLLTESRPEPERQRDLVAQIYDASLEIKGAGGTIGYDLLSQIGKSLNDFVTGLTALDARQQRAVGLHVDALYAVLANRITGRGGIIENAIVEAFGEARRKLRPEADEDGRAGDDDREA</sequence>
<protein>
    <submittedName>
        <fullName evidence="1">Uncharacterized protein</fullName>
    </submittedName>
</protein>
<dbReference type="EMBL" id="BMZS01000018">
    <property type="protein sequence ID" value="GHD63955.1"/>
    <property type="molecule type" value="Genomic_DNA"/>
</dbReference>
<dbReference type="RefSeq" id="WP_189995826.1">
    <property type="nucleotide sequence ID" value="NZ_BMZS01000018.1"/>
</dbReference>
<dbReference type="SUPFAM" id="SSF47226">
    <property type="entry name" value="Histidine-containing phosphotransfer domain, HPT domain"/>
    <property type="match status" value="1"/>
</dbReference>
<reference evidence="1" key="2">
    <citation type="submission" date="2020-09" db="EMBL/GenBank/DDBJ databases">
        <authorList>
            <person name="Sun Q."/>
            <person name="Kim S."/>
        </authorList>
    </citation>
    <scope>NUCLEOTIDE SEQUENCE</scope>
    <source>
        <strain evidence="1">KCTC 42651</strain>
    </source>
</reference>
<name>A0A919CSV0_9PROT</name>
<keyword evidence="2" id="KW-1185">Reference proteome</keyword>
<dbReference type="Proteomes" id="UP000630353">
    <property type="component" value="Unassembled WGS sequence"/>
</dbReference>
<organism evidence="1 2">
    <name type="scientific">Thalassobaculum fulvum</name>
    <dbReference type="NCBI Taxonomy" id="1633335"/>
    <lineage>
        <taxon>Bacteria</taxon>
        <taxon>Pseudomonadati</taxon>
        <taxon>Pseudomonadota</taxon>
        <taxon>Alphaproteobacteria</taxon>
        <taxon>Rhodospirillales</taxon>
        <taxon>Thalassobaculaceae</taxon>
        <taxon>Thalassobaculum</taxon>
    </lineage>
</organism>
<dbReference type="AlphaFoldDB" id="A0A919CSV0"/>
<dbReference type="Gene3D" id="1.20.120.160">
    <property type="entry name" value="HPT domain"/>
    <property type="match status" value="1"/>
</dbReference>
<comment type="caution">
    <text evidence="1">The sequence shown here is derived from an EMBL/GenBank/DDBJ whole genome shotgun (WGS) entry which is preliminary data.</text>
</comment>
<evidence type="ECO:0000313" key="2">
    <source>
        <dbReference type="Proteomes" id="UP000630353"/>
    </source>
</evidence>
<dbReference type="GO" id="GO:0000160">
    <property type="term" value="P:phosphorelay signal transduction system"/>
    <property type="evidence" value="ECO:0007669"/>
    <property type="project" value="InterPro"/>
</dbReference>
<proteinExistence type="predicted"/>
<dbReference type="InterPro" id="IPR036641">
    <property type="entry name" value="HPT_dom_sf"/>
</dbReference>
<gene>
    <name evidence="1" type="ORF">GCM10017083_54940</name>
</gene>
<accession>A0A919CSV0</accession>
<reference evidence="1" key="1">
    <citation type="journal article" date="2014" name="Int. J. Syst. Evol. Microbiol.">
        <title>Complete genome sequence of Corynebacterium casei LMG S-19264T (=DSM 44701T), isolated from a smear-ripened cheese.</title>
        <authorList>
            <consortium name="US DOE Joint Genome Institute (JGI-PGF)"/>
            <person name="Walter F."/>
            <person name="Albersmeier A."/>
            <person name="Kalinowski J."/>
            <person name="Ruckert C."/>
        </authorList>
    </citation>
    <scope>NUCLEOTIDE SEQUENCE</scope>
    <source>
        <strain evidence="1">KCTC 42651</strain>
    </source>
</reference>
<evidence type="ECO:0000313" key="1">
    <source>
        <dbReference type="EMBL" id="GHD63955.1"/>
    </source>
</evidence>